<feature type="domain" description="PIN" evidence="9">
    <location>
        <begin position="4"/>
        <end position="119"/>
    </location>
</feature>
<gene>
    <name evidence="8" type="primary">vapC</name>
    <name evidence="10" type="ORF">AVDCRST_MAG58-365</name>
</gene>
<keyword evidence="3 8" id="KW-0540">Nuclease</keyword>
<organism evidence="10">
    <name type="scientific">uncultured Rubrobacteraceae bacterium</name>
    <dbReference type="NCBI Taxonomy" id="349277"/>
    <lineage>
        <taxon>Bacteria</taxon>
        <taxon>Bacillati</taxon>
        <taxon>Actinomycetota</taxon>
        <taxon>Rubrobacteria</taxon>
        <taxon>Rubrobacterales</taxon>
        <taxon>Rubrobacteraceae</taxon>
        <taxon>environmental samples</taxon>
    </lineage>
</organism>
<dbReference type="AlphaFoldDB" id="A0A6J4QIV3"/>
<dbReference type="GO" id="GO:0004540">
    <property type="term" value="F:RNA nuclease activity"/>
    <property type="evidence" value="ECO:0007669"/>
    <property type="project" value="InterPro"/>
</dbReference>
<keyword evidence="8" id="KW-0800">Toxin</keyword>
<dbReference type="GO" id="GO:0016787">
    <property type="term" value="F:hydrolase activity"/>
    <property type="evidence" value="ECO:0007669"/>
    <property type="project" value="UniProtKB-KW"/>
</dbReference>
<evidence type="ECO:0000256" key="6">
    <source>
        <dbReference type="ARBA" id="ARBA00022842"/>
    </source>
</evidence>
<evidence type="ECO:0000256" key="8">
    <source>
        <dbReference type="HAMAP-Rule" id="MF_00265"/>
    </source>
</evidence>
<dbReference type="InterPro" id="IPR050556">
    <property type="entry name" value="Type_II_TA_system_RNase"/>
</dbReference>
<evidence type="ECO:0000256" key="1">
    <source>
        <dbReference type="ARBA" id="ARBA00001946"/>
    </source>
</evidence>
<comment type="function">
    <text evidence="8">Toxic component of a toxin-antitoxin (TA) system. An RNase.</text>
</comment>
<dbReference type="Pfam" id="PF01850">
    <property type="entry name" value="PIN"/>
    <property type="match status" value="1"/>
</dbReference>
<keyword evidence="6 8" id="KW-0460">Magnesium</keyword>
<keyword evidence="2 8" id="KW-1277">Toxin-antitoxin system</keyword>
<dbReference type="InterPro" id="IPR002716">
    <property type="entry name" value="PIN_dom"/>
</dbReference>
<evidence type="ECO:0000259" key="9">
    <source>
        <dbReference type="Pfam" id="PF01850"/>
    </source>
</evidence>
<dbReference type="SUPFAM" id="SSF88723">
    <property type="entry name" value="PIN domain-like"/>
    <property type="match status" value="1"/>
</dbReference>
<evidence type="ECO:0000256" key="7">
    <source>
        <dbReference type="ARBA" id="ARBA00038093"/>
    </source>
</evidence>
<sequence length="138" mass="15775">MSRYLLDTNIISEPLRPAPNPKILERLRNHQAQLATASVVWHELLFGCYRLPDSERRAAIEEYLQRVVATSIEILPYDGHAARWHASERARLALAGRTPPFADGQIAAVARTNDLVLVTINPTDYDGFRDLRVEEWRE</sequence>
<evidence type="ECO:0000256" key="4">
    <source>
        <dbReference type="ARBA" id="ARBA00022723"/>
    </source>
</evidence>
<evidence type="ECO:0000256" key="3">
    <source>
        <dbReference type="ARBA" id="ARBA00022722"/>
    </source>
</evidence>
<dbReference type="EMBL" id="CADCVF010000009">
    <property type="protein sequence ID" value="CAA9445525.1"/>
    <property type="molecule type" value="Genomic_DNA"/>
</dbReference>
<keyword evidence="4 8" id="KW-0479">Metal-binding</keyword>
<name>A0A6J4QIV3_9ACTN</name>
<dbReference type="Gene3D" id="3.40.50.1010">
    <property type="entry name" value="5'-nuclease"/>
    <property type="match status" value="1"/>
</dbReference>
<accession>A0A6J4QIV3</accession>
<feature type="binding site" evidence="8">
    <location>
        <position position="103"/>
    </location>
    <ligand>
        <name>Mg(2+)</name>
        <dbReference type="ChEBI" id="CHEBI:18420"/>
    </ligand>
</feature>
<comment type="cofactor">
    <cofactor evidence="1 8">
        <name>Mg(2+)</name>
        <dbReference type="ChEBI" id="CHEBI:18420"/>
    </cofactor>
</comment>
<evidence type="ECO:0000313" key="10">
    <source>
        <dbReference type="EMBL" id="CAA9445525.1"/>
    </source>
</evidence>
<dbReference type="GO" id="GO:0000287">
    <property type="term" value="F:magnesium ion binding"/>
    <property type="evidence" value="ECO:0007669"/>
    <property type="project" value="UniProtKB-UniRule"/>
</dbReference>
<feature type="binding site" evidence="8">
    <location>
        <position position="7"/>
    </location>
    <ligand>
        <name>Mg(2+)</name>
        <dbReference type="ChEBI" id="CHEBI:18420"/>
    </ligand>
</feature>
<dbReference type="CDD" id="cd18747">
    <property type="entry name" value="PIN_VapC4-5_FitB-like"/>
    <property type="match status" value="1"/>
</dbReference>
<dbReference type="InterPro" id="IPR029060">
    <property type="entry name" value="PIN-like_dom_sf"/>
</dbReference>
<dbReference type="HAMAP" id="MF_00265">
    <property type="entry name" value="VapC_Nob1"/>
    <property type="match status" value="1"/>
</dbReference>
<dbReference type="GO" id="GO:0090729">
    <property type="term" value="F:toxin activity"/>
    <property type="evidence" value="ECO:0007669"/>
    <property type="project" value="UniProtKB-KW"/>
</dbReference>
<proteinExistence type="inferred from homology"/>
<protein>
    <recommendedName>
        <fullName evidence="8">Ribonuclease VapC</fullName>
        <shortName evidence="8">RNase VapC</shortName>
        <ecNumber evidence="8">3.1.-.-</ecNumber>
    </recommendedName>
    <alternativeName>
        <fullName evidence="8">Toxin VapC</fullName>
    </alternativeName>
</protein>
<evidence type="ECO:0000256" key="5">
    <source>
        <dbReference type="ARBA" id="ARBA00022801"/>
    </source>
</evidence>
<dbReference type="InterPro" id="IPR022907">
    <property type="entry name" value="VapC_family"/>
</dbReference>
<comment type="similarity">
    <text evidence="7 8">Belongs to the PINc/VapC protein family.</text>
</comment>
<keyword evidence="5 8" id="KW-0378">Hydrolase</keyword>
<dbReference type="PANTHER" id="PTHR33653:SF1">
    <property type="entry name" value="RIBONUCLEASE VAPC2"/>
    <property type="match status" value="1"/>
</dbReference>
<reference evidence="10" key="1">
    <citation type="submission" date="2020-02" db="EMBL/GenBank/DDBJ databases">
        <authorList>
            <person name="Meier V. D."/>
        </authorList>
    </citation>
    <scope>NUCLEOTIDE SEQUENCE</scope>
    <source>
        <strain evidence="10">AVDCRST_MAG58</strain>
    </source>
</reference>
<dbReference type="PANTHER" id="PTHR33653">
    <property type="entry name" value="RIBONUCLEASE VAPC2"/>
    <property type="match status" value="1"/>
</dbReference>
<dbReference type="EC" id="3.1.-.-" evidence="8"/>
<evidence type="ECO:0000256" key="2">
    <source>
        <dbReference type="ARBA" id="ARBA00022649"/>
    </source>
</evidence>